<name>A0A7V4XRK6_9BACT</name>
<feature type="transmembrane region" description="Helical" evidence="9">
    <location>
        <begin position="46"/>
        <end position="70"/>
    </location>
</feature>
<comment type="subcellular location">
    <subcellularLocation>
        <location evidence="1">Cell membrane</location>
        <topology evidence="1">Multi-pass membrane protein</topology>
    </subcellularLocation>
</comment>
<dbReference type="Pfam" id="PF25539">
    <property type="entry name" value="Bestrophin_2"/>
    <property type="match status" value="1"/>
</dbReference>
<dbReference type="AlphaFoldDB" id="A0A7V4XRK6"/>
<organism evidence="10">
    <name type="scientific">Acidobacterium capsulatum</name>
    <dbReference type="NCBI Taxonomy" id="33075"/>
    <lineage>
        <taxon>Bacteria</taxon>
        <taxon>Pseudomonadati</taxon>
        <taxon>Acidobacteriota</taxon>
        <taxon>Terriglobia</taxon>
        <taxon>Terriglobales</taxon>
        <taxon>Acidobacteriaceae</taxon>
        <taxon>Acidobacterium</taxon>
    </lineage>
</organism>
<keyword evidence="4 9" id="KW-0812">Transmembrane</keyword>
<keyword evidence="3" id="KW-1003">Cell membrane</keyword>
<feature type="transmembrane region" description="Helical" evidence="9">
    <location>
        <begin position="221"/>
        <end position="252"/>
    </location>
</feature>
<comment type="caution">
    <text evidence="10">The sequence shown here is derived from an EMBL/GenBank/DDBJ whole genome shotgun (WGS) entry which is preliminary data.</text>
</comment>
<evidence type="ECO:0008006" key="11">
    <source>
        <dbReference type="Google" id="ProtNLM"/>
    </source>
</evidence>
<dbReference type="GO" id="GO:0005886">
    <property type="term" value="C:plasma membrane"/>
    <property type="evidence" value="ECO:0007669"/>
    <property type="project" value="UniProtKB-SubCell"/>
</dbReference>
<protein>
    <recommendedName>
        <fullName evidence="11">Bestrophin, RFP-TM, chloride channel</fullName>
    </recommendedName>
</protein>
<keyword evidence="5 9" id="KW-1133">Transmembrane helix</keyword>
<evidence type="ECO:0000256" key="7">
    <source>
        <dbReference type="ARBA" id="ARBA00023136"/>
    </source>
</evidence>
<dbReference type="PANTHER" id="PTHR33281:SF19">
    <property type="entry name" value="VOLTAGE-DEPENDENT ANION CHANNEL-FORMING PROTEIN YNEE"/>
    <property type="match status" value="1"/>
</dbReference>
<dbReference type="PANTHER" id="PTHR33281">
    <property type="entry name" value="UPF0187 PROTEIN YNEE"/>
    <property type="match status" value="1"/>
</dbReference>
<reference evidence="10" key="1">
    <citation type="journal article" date="2020" name="mSystems">
        <title>Genome- and Community-Level Interaction Insights into Carbon Utilization and Element Cycling Functions of Hydrothermarchaeota in Hydrothermal Sediment.</title>
        <authorList>
            <person name="Zhou Z."/>
            <person name="Liu Y."/>
            <person name="Xu W."/>
            <person name="Pan J."/>
            <person name="Luo Z.H."/>
            <person name="Li M."/>
        </authorList>
    </citation>
    <scope>NUCLEOTIDE SEQUENCE [LARGE SCALE GENOMIC DNA]</scope>
    <source>
        <strain evidence="10">SpSt-855</strain>
    </source>
</reference>
<dbReference type="GO" id="GO:0005254">
    <property type="term" value="F:chloride channel activity"/>
    <property type="evidence" value="ECO:0007669"/>
    <property type="project" value="InterPro"/>
</dbReference>
<evidence type="ECO:0000256" key="4">
    <source>
        <dbReference type="ARBA" id="ARBA00022692"/>
    </source>
</evidence>
<evidence type="ECO:0000256" key="8">
    <source>
        <dbReference type="ARBA" id="ARBA00034708"/>
    </source>
</evidence>
<proteinExistence type="inferred from homology"/>
<sequence length="306" mass="34240">MIVRPKLHWLRMLFIWNGSVIRSILPQLLVVLGISLFAVWTHGRIFGHALNLTVAPFTLLGVSLAIFLGFRNSASYDRFWEGRKLWGALLNVCRSLMRQAQSIGETRPEEPRLQEWLALLAAFTHAMRHQLRKTDPAQDLARLLPADQCAQLAAARYRPTLILLWLGLWVAEGKRQGRYGEITAAAMDSNLNALSDILGSCERLAHTPIPYAYSVMNHRVVYLYCFLLPFALVGEIGIMTPVMSVLVAYTFIAIEVLAQEIEEPFGVLANDLALENMSFNVEDSLRELAGEALPPAAALPDNYTLL</sequence>
<evidence type="ECO:0000313" key="10">
    <source>
        <dbReference type="EMBL" id="HGY93862.1"/>
    </source>
</evidence>
<dbReference type="InterPro" id="IPR044669">
    <property type="entry name" value="YneE/VCCN1/2-like"/>
</dbReference>
<feature type="transmembrane region" description="Helical" evidence="9">
    <location>
        <begin position="20"/>
        <end position="40"/>
    </location>
</feature>
<keyword evidence="6" id="KW-0406">Ion transport</keyword>
<evidence type="ECO:0000256" key="2">
    <source>
        <dbReference type="ARBA" id="ARBA00022448"/>
    </source>
</evidence>
<evidence type="ECO:0000256" key="6">
    <source>
        <dbReference type="ARBA" id="ARBA00023065"/>
    </source>
</evidence>
<comment type="similarity">
    <text evidence="8">Belongs to the anion channel-forming bestrophin (TC 1.A.46) family.</text>
</comment>
<accession>A0A7V4XRK6</accession>
<evidence type="ECO:0000256" key="5">
    <source>
        <dbReference type="ARBA" id="ARBA00022989"/>
    </source>
</evidence>
<evidence type="ECO:0000256" key="3">
    <source>
        <dbReference type="ARBA" id="ARBA00022475"/>
    </source>
</evidence>
<keyword evidence="7 9" id="KW-0472">Membrane</keyword>
<keyword evidence="2" id="KW-0813">Transport</keyword>
<evidence type="ECO:0000256" key="9">
    <source>
        <dbReference type="SAM" id="Phobius"/>
    </source>
</evidence>
<gene>
    <name evidence="10" type="ORF">ENW50_04110</name>
</gene>
<evidence type="ECO:0000256" key="1">
    <source>
        <dbReference type="ARBA" id="ARBA00004651"/>
    </source>
</evidence>
<dbReference type="EMBL" id="DTKL01000020">
    <property type="protein sequence ID" value="HGY93862.1"/>
    <property type="molecule type" value="Genomic_DNA"/>
</dbReference>